<dbReference type="EMBL" id="RAZT01000001">
    <property type="protein sequence ID" value="RKN36566.1"/>
    <property type="molecule type" value="Genomic_DNA"/>
</dbReference>
<keyword evidence="1" id="KW-0472">Membrane</keyword>
<evidence type="ECO:0000313" key="3">
    <source>
        <dbReference type="Proteomes" id="UP000275865"/>
    </source>
</evidence>
<protein>
    <submittedName>
        <fullName evidence="2">Uncharacterized protein</fullName>
    </submittedName>
</protein>
<organism evidence="2 3">
    <name type="scientific">Micromonospora musae</name>
    <dbReference type="NCBI Taxonomy" id="1894970"/>
    <lineage>
        <taxon>Bacteria</taxon>
        <taxon>Bacillati</taxon>
        <taxon>Actinomycetota</taxon>
        <taxon>Actinomycetes</taxon>
        <taxon>Micromonosporales</taxon>
        <taxon>Micromonosporaceae</taxon>
        <taxon>Micromonospora</taxon>
    </lineage>
</organism>
<dbReference type="Proteomes" id="UP000275865">
    <property type="component" value="Unassembled WGS sequence"/>
</dbReference>
<gene>
    <name evidence="2" type="ORF">D7044_02725</name>
</gene>
<comment type="caution">
    <text evidence="2">The sequence shown here is derived from an EMBL/GenBank/DDBJ whole genome shotgun (WGS) entry which is preliminary data.</text>
</comment>
<evidence type="ECO:0000256" key="1">
    <source>
        <dbReference type="SAM" id="Phobius"/>
    </source>
</evidence>
<sequence>MDELRTGLARIAESVVPDENPYGRLLRHARRRKRRRLAGLGAAVAGVIAAALLGPVTLGAGSGGQDPSGDWVATGYPITSDWEWRLINSPTRGSLAADGDLIEELTRLFDRNRAELRVSESLPQVKVLYADESAGFRQILVVYHSDTAAALVDQKVPAGTPPQQALRNHTGFVNGRVSPFSVIDAAYLQGPEAQAFLGLAPAGCIVSVADGAVVGADGAVRRRWEPSPTGDYVVLDASRVRGWWRVECEGQVRVEEPVGDRSDVIRGEGGRYQPTELADALPAGTTSRRMDAWRAERFGGVSYRTLMDMTGLPSTPDPVVRWSGRLDGEGHPEAAVVGPASGTGPLVLHVGAQGSLLALAGPGNIASEDAAGEDLSSAKVSLVATAVATSAKLAAVRVPAASGGHAVLTNRLLVVPPPGAARVDAVAAEAPGGVRASAEVRSGAAVLTLDVGAEVTLRALDRTGALLASAPLRELARGERIFNEPLVHAW</sequence>
<evidence type="ECO:0000313" key="2">
    <source>
        <dbReference type="EMBL" id="RKN36566.1"/>
    </source>
</evidence>
<accession>A0A3A9YNQ1</accession>
<name>A0A3A9YNQ1_9ACTN</name>
<dbReference type="AlphaFoldDB" id="A0A3A9YNQ1"/>
<feature type="transmembrane region" description="Helical" evidence="1">
    <location>
        <begin position="37"/>
        <end position="58"/>
    </location>
</feature>
<keyword evidence="1" id="KW-0812">Transmembrane</keyword>
<keyword evidence="1" id="KW-1133">Transmembrane helix</keyword>
<reference evidence="2 3" key="1">
    <citation type="submission" date="2018-09" db="EMBL/GenBank/DDBJ databases">
        <title>Micromonospora sp. nov. MS1-9, isolated from a root of Musa sp.</title>
        <authorList>
            <person name="Kuncharoen N."/>
            <person name="Kudo T."/>
            <person name="Ohkuma M."/>
            <person name="Yuki M."/>
            <person name="Tanasupawat S."/>
        </authorList>
    </citation>
    <scope>NUCLEOTIDE SEQUENCE [LARGE SCALE GENOMIC DNA]</scope>
    <source>
        <strain evidence="2 3">MS1-9</strain>
    </source>
</reference>
<proteinExistence type="predicted"/>